<evidence type="ECO:0008006" key="3">
    <source>
        <dbReference type="Google" id="ProtNLM"/>
    </source>
</evidence>
<gene>
    <name evidence="1" type="ORF">PanWU01x14_177990</name>
</gene>
<comment type="caution">
    <text evidence="1">The sequence shown here is derived from an EMBL/GenBank/DDBJ whole genome shotgun (WGS) entry which is preliminary data.</text>
</comment>
<dbReference type="OrthoDB" id="1933708at2759"/>
<feature type="non-terminal residue" evidence="1">
    <location>
        <position position="1"/>
    </location>
</feature>
<keyword evidence="2" id="KW-1185">Reference proteome</keyword>
<dbReference type="AlphaFoldDB" id="A0A2P5C7C4"/>
<dbReference type="Proteomes" id="UP000237105">
    <property type="component" value="Unassembled WGS sequence"/>
</dbReference>
<proteinExistence type="predicted"/>
<protein>
    <recommendedName>
        <fullName evidence="3">Integrase zinc-binding domain-containing protein</fullName>
    </recommendedName>
</protein>
<evidence type="ECO:0000313" key="1">
    <source>
        <dbReference type="EMBL" id="PON56933.1"/>
    </source>
</evidence>
<reference evidence="2" key="1">
    <citation type="submission" date="2016-06" db="EMBL/GenBank/DDBJ databases">
        <title>Parallel loss of symbiosis genes in relatives of nitrogen-fixing non-legume Parasponia.</title>
        <authorList>
            <person name="Van Velzen R."/>
            <person name="Holmer R."/>
            <person name="Bu F."/>
            <person name="Rutten L."/>
            <person name="Van Zeijl A."/>
            <person name="Liu W."/>
            <person name="Santuari L."/>
            <person name="Cao Q."/>
            <person name="Sharma T."/>
            <person name="Shen D."/>
            <person name="Roswanjaya Y."/>
            <person name="Wardhani T."/>
            <person name="Kalhor M.S."/>
            <person name="Jansen J."/>
            <person name="Van den Hoogen J."/>
            <person name="Gungor B."/>
            <person name="Hartog M."/>
            <person name="Hontelez J."/>
            <person name="Verver J."/>
            <person name="Yang W.-C."/>
            <person name="Schijlen E."/>
            <person name="Repin R."/>
            <person name="Schilthuizen M."/>
            <person name="Schranz E."/>
            <person name="Heidstra R."/>
            <person name="Miyata K."/>
            <person name="Fedorova E."/>
            <person name="Kohlen W."/>
            <person name="Bisseling T."/>
            <person name="Smit S."/>
            <person name="Geurts R."/>
        </authorList>
    </citation>
    <scope>NUCLEOTIDE SEQUENCE [LARGE SCALE GENOMIC DNA]</scope>
    <source>
        <strain evidence="2">cv. WU1-14</strain>
    </source>
</reference>
<evidence type="ECO:0000313" key="2">
    <source>
        <dbReference type="Proteomes" id="UP000237105"/>
    </source>
</evidence>
<name>A0A2P5C7C4_PARAD</name>
<sequence>ENKADDTLSCVNTIIHSMYNTIVGFERLKDEYFQCSNFEIIYQETLENSTPTHTDMLIRDGYLFKGVKLCNPRISLRDFLVWELFARGLTRHFGRNKSIILVEDRFYWPSLK</sequence>
<organism evidence="1 2">
    <name type="scientific">Parasponia andersonii</name>
    <name type="common">Sponia andersonii</name>
    <dbReference type="NCBI Taxonomy" id="3476"/>
    <lineage>
        <taxon>Eukaryota</taxon>
        <taxon>Viridiplantae</taxon>
        <taxon>Streptophyta</taxon>
        <taxon>Embryophyta</taxon>
        <taxon>Tracheophyta</taxon>
        <taxon>Spermatophyta</taxon>
        <taxon>Magnoliopsida</taxon>
        <taxon>eudicotyledons</taxon>
        <taxon>Gunneridae</taxon>
        <taxon>Pentapetalae</taxon>
        <taxon>rosids</taxon>
        <taxon>fabids</taxon>
        <taxon>Rosales</taxon>
        <taxon>Cannabaceae</taxon>
        <taxon>Parasponia</taxon>
    </lineage>
</organism>
<dbReference type="EMBL" id="JXTB01000165">
    <property type="protein sequence ID" value="PON56933.1"/>
    <property type="molecule type" value="Genomic_DNA"/>
</dbReference>
<accession>A0A2P5C7C4</accession>